<dbReference type="RefSeq" id="XP_070914571.1">
    <property type="nucleotide sequence ID" value="XM_071058470.1"/>
</dbReference>
<gene>
    <name evidence="1" type="ORF">MFIFM68171_03048</name>
</gene>
<keyword evidence="2" id="KW-1185">Reference proteome</keyword>
<accession>A0ABQ0G522</accession>
<protein>
    <submittedName>
        <fullName evidence="1">Uncharacterized protein</fullName>
    </submittedName>
</protein>
<comment type="caution">
    <text evidence="1">The sequence shown here is derived from an EMBL/GenBank/DDBJ whole genome shotgun (WGS) entry which is preliminary data.</text>
</comment>
<proteinExistence type="predicted"/>
<dbReference type="EMBL" id="BAAFSV010000002">
    <property type="protein sequence ID" value="GAB1312838.1"/>
    <property type="molecule type" value="Genomic_DNA"/>
</dbReference>
<reference evidence="1 2" key="1">
    <citation type="submission" date="2024-09" db="EMBL/GenBank/DDBJ databases">
        <title>Itraconazole resistance in Madurella fahalii resulting from another homologue of gene encoding cytochrome P450 14-alpha sterol demethylase (CYP51).</title>
        <authorList>
            <person name="Yoshioka I."/>
            <person name="Fahal A.H."/>
            <person name="Kaneko S."/>
            <person name="Yaguchi T."/>
        </authorList>
    </citation>
    <scope>NUCLEOTIDE SEQUENCE [LARGE SCALE GENOMIC DNA]</scope>
    <source>
        <strain evidence="1 2">IFM 68171</strain>
    </source>
</reference>
<dbReference type="Proteomes" id="UP001628179">
    <property type="component" value="Unassembled WGS sequence"/>
</dbReference>
<sequence length="109" mass="12020">MNNSTTVESAKSISDVKTKRHLLSKHQNVGLVQKRGQSAMVCILQAKDRPDLSIHVILPEDAVEVDNVVVHHDGVMSQNLQLNHDILQHGRRLATLSTPPGRAYLLVDA</sequence>
<dbReference type="GeneID" id="98173793"/>
<evidence type="ECO:0000313" key="2">
    <source>
        <dbReference type="Proteomes" id="UP001628179"/>
    </source>
</evidence>
<evidence type="ECO:0000313" key="1">
    <source>
        <dbReference type="EMBL" id="GAB1312838.1"/>
    </source>
</evidence>
<name>A0ABQ0G522_9PEZI</name>
<organism evidence="1 2">
    <name type="scientific">Madurella fahalii</name>
    <dbReference type="NCBI Taxonomy" id="1157608"/>
    <lineage>
        <taxon>Eukaryota</taxon>
        <taxon>Fungi</taxon>
        <taxon>Dikarya</taxon>
        <taxon>Ascomycota</taxon>
        <taxon>Pezizomycotina</taxon>
        <taxon>Sordariomycetes</taxon>
        <taxon>Sordariomycetidae</taxon>
        <taxon>Sordariales</taxon>
        <taxon>Sordariales incertae sedis</taxon>
        <taxon>Madurella</taxon>
    </lineage>
</organism>